<dbReference type="Gene3D" id="2.30.42.10">
    <property type="match status" value="1"/>
</dbReference>
<dbReference type="InterPro" id="IPR051342">
    <property type="entry name" value="PDZ_scaffold"/>
</dbReference>
<dbReference type="GO" id="GO:0031410">
    <property type="term" value="C:cytoplasmic vesicle"/>
    <property type="evidence" value="ECO:0007669"/>
    <property type="project" value="TreeGrafter"/>
</dbReference>
<dbReference type="GO" id="GO:0008286">
    <property type="term" value="P:insulin receptor signaling pathway"/>
    <property type="evidence" value="ECO:0007669"/>
    <property type="project" value="TreeGrafter"/>
</dbReference>
<dbReference type="EMBL" id="VCEB01000019">
    <property type="protein sequence ID" value="KAB0367398.1"/>
    <property type="molecule type" value="Genomic_DNA"/>
</dbReference>
<dbReference type="Pfam" id="PF00595">
    <property type="entry name" value="PDZ"/>
    <property type="match status" value="1"/>
</dbReference>
<dbReference type="GO" id="GO:0019905">
    <property type="term" value="F:syntaxin binding"/>
    <property type="evidence" value="ECO:0007669"/>
    <property type="project" value="TreeGrafter"/>
</dbReference>
<name>A0A5N3X2P4_MUNRE</name>
<proteinExistence type="predicted"/>
<organism evidence="3 4">
    <name type="scientific">Muntiacus reevesi</name>
    <name type="common">Reeves' muntjac</name>
    <name type="synonym">Cervus reevesi</name>
    <dbReference type="NCBI Taxonomy" id="9886"/>
    <lineage>
        <taxon>Eukaryota</taxon>
        <taxon>Metazoa</taxon>
        <taxon>Chordata</taxon>
        <taxon>Craniata</taxon>
        <taxon>Vertebrata</taxon>
        <taxon>Euteleostomi</taxon>
        <taxon>Mammalia</taxon>
        <taxon>Eutheria</taxon>
        <taxon>Laurasiatheria</taxon>
        <taxon>Artiodactyla</taxon>
        <taxon>Ruminantia</taxon>
        <taxon>Pecora</taxon>
        <taxon>Cervidae</taxon>
        <taxon>Muntiacinae</taxon>
        <taxon>Muntiacus</taxon>
    </lineage>
</organism>
<evidence type="ECO:0000259" key="2">
    <source>
        <dbReference type="PROSITE" id="PS50106"/>
    </source>
</evidence>
<gene>
    <name evidence="3" type="ORF">FD755_020722</name>
</gene>
<dbReference type="InterPro" id="IPR001478">
    <property type="entry name" value="PDZ"/>
</dbReference>
<accession>A0A5N3X2P4</accession>
<dbReference type="SUPFAM" id="SSF50156">
    <property type="entry name" value="PDZ domain-like"/>
    <property type="match status" value="1"/>
</dbReference>
<dbReference type="PROSITE" id="PS50106">
    <property type="entry name" value="PDZ"/>
    <property type="match status" value="1"/>
</dbReference>
<protein>
    <recommendedName>
        <fullName evidence="2">PDZ domain-containing protein</fullName>
    </recommendedName>
</protein>
<feature type="domain" description="PDZ" evidence="2">
    <location>
        <begin position="3"/>
        <end position="77"/>
    </location>
</feature>
<reference evidence="3 4" key="1">
    <citation type="submission" date="2019-06" db="EMBL/GenBank/DDBJ databases">
        <title>Discovery of a novel chromosome fission-fusion reversal in muntjac.</title>
        <authorList>
            <person name="Mudd A.B."/>
            <person name="Bredeson J.V."/>
            <person name="Baum R."/>
            <person name="Hockemeyer D."/>
            <person name="Rokhsar D.S."/>
        </authorList>
    </citation>
    <scope>NUCLEOTIDE SEQUENCE [LARGE SCALE GENOMIC DNA]</scope>
    <source>
        <strain evidence="3">UCam_UCB_Mr</strain>
        <tissue evidence="3">Fibroblast cell line</tissue>
    </source>
</reference>
<evidence type="ECO:0000313" key="3">
    <source>
        <dbReference type="EMBL" id="KAB0367398.1"/>
    </source>
</evidence>
<dbReference type="PANTHER" id="PTHR19964">
    <property type="entry name" value="MULTIPLE PDZ DOMAIN PROTEIN"/>
    <property type="match status" value="1"/>
</dbReference>
<comment type="caution">
    <text evidence="3">The sequence shown here is derived from an EMBL/GenBank/DDBJ whole genome shotgun (WGS) entry which is preliminary data.</text>
</comment>
<dbReference type="PANTHER" id="PTHR19964:SF16">
    <property type="entry name" value="SYNTAXIN-BINDING PROTEIN 4"/>
    <property type="match status" value="1"/>
</dbReference>
<keyword evidence="1" id="KW-0175">Coiled coil</keyword>
<feature type="coiled-coil region" evidence="1">
    <location>
        <begin position="271"/>
        <end position="305"/>
    </location>
</feature>
<dbReference type="FunFam" id="2.30.42.10:FF:000134">
    <property type="entry name" value="syntaxin-binding protein 4 isoform X1"/>
    <property type="match status" value="1"/>
</dbReference>
<dbReference type="SMART" id="SM00228">
    <property type="entry name" value="PDZ"/>
    <property type="match status" value="1"/>
</dbReference>
<keyword evidence="4" id="KW-1185">Reference proteome</keyword>
<dbReference type="CDD" id="cd06698">
    <property type="entry name" value="PDZ1_hSTXBP4-PDZ2_GgSTXBP4-like"/>
    <property type="match status" value="1"/>
</dbReference>
<dbReference type="AlphaFoldDB" id="A0A5N3X2P4"/>
<sequence length="431" mass="48014">DPAFQMITVTKKTGLGLKILGGINRNEGPLVYIQEIIPGGDCYKDGRLKPGDQLVSINKESMIGVSFEEAKSIITRAKLRSESPWDIAFIRQKSDSSHLENPSCSSHLQVTGEYGPQASKFSLISSPPEILIPKTSSTPKSTDAILPSFRRNQIKTGYKKTEQVPVSSSDNSPTDMSNTGKCTFNSFSLFYSLEICKIASHTSFPFQALNYLGIQPTKEQHQALRQQVQVDSKGTVSFGGNETKAVVEETRALRSRLHLAEAAQRQAHGMEMDYEEVIRLLEAEITELKAQLADYSDQNKESVQELRKRITVLDCQLRKSEMARKTFEASTEKLLHFVEAIQDVFSDNSAPLSNLSERRALLASQTSLTPLGKNGHNLPATLALESKELVKSIRAILDMDCNKTKEENFTFDHLLLNVQLNTFFHPLSKCL</sequence>
<feature type="non-terminal residue" evidence="3">
    <location>
        <position position="1"/>
    </location>
</feature>
<evidence type="ECO:0000256" key="1">
    <source>
        <dbReference type="SAM" id="Coils"/>
    </source>
</evidence>
<dbReference type="Proteomes" id="UP000326062">
    <property type="component" value="Chromosome 17"/>
</dbReference>
<dbReference type="InterPro" id="IPR036034">
    <property type="entry name" value="PDZ_sf"/>
</dbReference>
<dbReference type="GO" id="GO:0061178">
    <property type="term" value="P:regulation of insulin secretion involved in cellular response to glucose stimulus"/>
    <property type="evidence" value="ECO:0007669"/>
    <property type="project" value="TreeGrafter"/>
</dbReference>
<evidence type="ECO:0000313" key="4">
    <source>
        <dbReference type="Proteomes" id="UP000326062"/>
    </source>
</evidence>